<dbReference type="InterPro" id="IPR037523">
    <property type="entry name" value="VOC_core"/>
</dbReference>
<evidence type="ECO:0000313" key="3">
    <source>
        <dbReference type="Proteomes" id="UP000630353"/>
    </source>
</evidence>
<keyword evidence="3" id="KW-1185">Reference proteome</keyword>
<organism evidence="2 3">
    <name type="scientific">Thalassobaculum fulvum</name>
    <dbReference type="NCBI Taxonomy" id="1633335"/>
    <lineage>
        <taxon>Bacteria</taxon>
        <taxon>Pseudomonadati</taxon>
        <taxon>Pseudomonadota</taxon>
        <taxon>Alphaproteobacteria</taxon>
        <taxon>Rhodospirillales</taxon>
        <taxon>Thalassobaculaceae</taxon>
        <taxon>Thalassobaculum</taxon>
    </lineage>
</organism>
<protein>
    <recommendedName>
        <fullName evidence="1">VOC domain-containing protein</fullName>
    </recommendedName>
</protein>
<dbReference type="InterPro" id="IPR004360">
    <property type="entry name" value="Glyas_Fos-R_dOase_dom"/>
</dbReference>
<dbReference type="PROSITE" id="PS51819">
    <property type="entry name" value="VOC"/>
    <property type="match status" value="1"/>
</dbReference>
<evidence type="ECO:0000313" key="2">
    <source>
        <dbReference type="EMBL" id="GHD48775.1"/>
    </source>
</evidence>
<accession>A0A918XR56</accession>
<dbReference type="RefSeq" id="WP_189988976.1">
    <property type="nucleotide sequence ID" value="NZ_BMZS01000004.1"/>
</dbReference>
<gene>
    <name evidence="2" type="ORF">GCM10017083_20220</name>
</gene>
<comment type="caution">
    <text evidence="2">The sequence shown here is derived from an EMBL/GenBank/DDBJ whole genome shotgun (WGS) entry which is preliminary data.</text>
</comment>
<dbReference type="Proteomes" id="UP000630353">
    <property type="component" value="Unassembled WGS sequence"/>
</dbReference>
<sequence length="131" mass="13477">MSIVDHLSVGVPDIAEARKFYDPVMAAVGAKCLVAADGIAAYGSGRVEFIVILPFDGRDPTGGNGTHIALTAASRAAVDAAYRAALDNGGSDEGAPGPRAAYPIPDVYTGYVRDPFGNKLEVIHNGFSAQA</sequence>
<dbReference type="SUPFAM" id="SSF54593">
    <property type="entry name" value="Glyoxalase/Bleomycin resistance protein/Dihydroxybiphenyl dioxygenase"/>
    <property type="match status" value="1"/>
</dbReference>
<dbReference type="Pfam" id="PF00903">
    <property type="entry name" value="Glyoxalase"/>
    <property type="match status" value="1"/>
</dbReference>
<name>A0A918XR56_9PROT</name>
<dbReference type="EMBL" id="BMZS01000004">
    <property type="protein sequence ID" value="GHD48775.1"/>
    <property type="molecule type" value="Genomic_DNA"/>
</dbReference>
<dbReference type="Gene3D" id="3.10.180.10">
    <property type="entry name" value="2,3-Dihydroxybiphenyl 1,2-Dioxygenase, domain 1"/>
    <property type="match status" value="1"/>
</dbReference>
<feature type="domain" description="VOC" evidence="1">
    <location>
        <begin position="3"/>
        <end position="125"/>
    </location>
</feature>
<dbReference type="PANTHER" id="PTHR35006:SF4">
    <property type="entry name" value="BLR7706 PROTEIN"/>
    <property type="match status" value="1"/>
</dbReference>
<dbReference type="PANTHER" id="PTHR35006">
    <property type="entry name" value="GLYOXALASE FAMILY PROTEIN (AFU_ORTHOLOGUE AFUA_5G14830)"/>
    <property type="match status" value="1"/>
</dbReference>
<proteinExistence type="predicted"/>
<dbReference type="AlphaFoldDB" id="A0A918XR56"/>
<evidence type="ECO:0000259" key="1">
    <source>
        <dbReference type="PROSITE" id="PS51819"/>
    </source>
</evidence>
<reference evidence="2" key="2">
    <citation type="submission" date="2020-09" db="EMBL/GenBank/DDBJ databases">
        <authorList>
            <person name="Sun Q."/>
            <person name="Kim S."/>
        </authorList>
    </citation>
    <scope>NUCLEOTIDE SEQUENCE</scope>
    <source>
        <strain evidence="2">KCTC 42651</strain>
    </source>
</reference>
<dbReference type="InterPro" id="IPR029068">
    <property type="entry name" value="Glyas_Bleomycin-R_OHBP_Dase"/>
</dbReference>
<reference evidence="2" key="1">
    <citation type="journal article" date="2014" name="Int. J. Syst. Evol. Microbiol.">
        <title>Complete genome sequence of Corynebacterium casei LMG S-19264T (=DSM 44701T), isolated from a smear-ripened cheese.</title>
        <authorList>
            <consortium name="US DOE Joint Genome Institute (JGI-PGF)"/>
            <person name="Walter F."/>
            <person name="Albersmeier A."/>
            <person name="Kalinowski J."/>
            <person name="Ruckert C."/>
        </authorList>
    </citation>
    <scope>NUCLEOTIDE SEQUENCE</scope>
    <source>
        <strain evidence="2">KCTC 42651</strain>
    </source>
</reference>